<dbReference type="CDD" id="cd00067">
    <property type="entry name" value="GAL4"/>
    <property type="match status" value="1"/>
</dbReference>
<protein>
    <recommendedName>
        <fullName evidence="6">Zn(2)-C6 fungal-type domain-containing protein</fullName>
    </recommendedName>
</protein>
<feature type="compositionally biased region" description="Pro residues" evidence="5">
    <location>
        <begin position="241"/>
        <end position="251"/>
    </location>
</feature>
<dbReference type="InterPro" id="IPR036864">
    <property type="entry name" value="Zn2-C6_fun-type_DNA-bd_sf"/>
</dbReference>
<keyword evidence="8" id="KW-1185">Reference proteome</keyword>
<keyword evidence="1" id="KW-0805">Transcription regulation</keyword>
<feature type="region of interest" description="Disordered" evidence="5">
    <location>
        <begin position="187"/>
        <end position="284"/>
    </location>
</feature>
<dbReference type="PANTHER" id="PTHR31069:SF32">
    <property type="entry name" value="ARGININE METABOLISM REGULATION PROTEIN II"/>
    <property type="match status" value="1"/>
</dbReference>
<gene>
    <name evidence="7" type="ORF">LPJ64_005289</name>
</gene>
<dbReference type="GO" id="GO:0000981">
    <property type="term" value="F:DNA-binding transcription factor activity, RNA polymerase II-specific"/>
    <property type="evidence" value="ECO:0007669"/>
    <property type="project" value="InterPro"/>
</dbReference>
<dbReference type="EMBL" id="JANBOH010000323">
    <property type="protein sequence ID" value="KAJ1642897.1"/>
    <property type="molecule type" value="Genomic_DNA"/>
</dbReference>
<feature type="region of interest" description="Disordered" evidence="5">
    <location>
        <begin position="1"/>
        <end position="55"/>
    </location>
</feature>
<comment type="caution">
    <text evidence="7">The sequence shown here is derived from an EMBL/GenBank/DDBJ whole genome shotgun (WGS) entry which is preliminary data.</text>
</comment>
<feature type="region of interest" description="Disordered" evidence="5">
    <location>
        <begin position="325"/>
        <end position="350"/>
    </location>
</feature>
<evidence type="ECO:0000313" key="7">
    <source>
        <dbReference type="EMBL" id="KAJ1642897.1"/>
    </source>
</evidence>
<keyword evidence="2" id="KW-0238">DNA-binding</keyword>
<dbReference type="AlphaFoldDB" id="A0A9W8CIB0"/>
<sequence length="504" mass="53939">MAQNNVSMPPLHHSSGHSHPQQQQQHPQPQQKPSEDAKALGADAQPDTKDDKTAPVRKRLSLACTTCRQRKVKCDGGRPSCRTCAKFSWPCVYQPSNRKRGPRPRALALMDGSIPYARSHWHTAHSYYAYGFPGRSPPPPPPPQHLVAPYFGQPHEIPMNGAPVGLDPAHAQPGGYNRDAYSSYGDFMSNSGAIRIHHPPQHQPQPQPPLPSSSMRSPVHQQHPHASARMYSHRRHGVDSMPPPPPPPPAAPIYAHAYPSQHYGAAANGPAPQHSHMSQSPATAAMASEKAVSVVSLTTSAAAAAAAANTASGAESEIHAGAGLHTSSVGSAAPQPLHPPAQSYESASSYAAKMQSQSKAAEMHVPAIYARRDTDIAARFSDIPAGFARAMPQPPMSLTPATPAQPFAHSRDQPLSSPGHKVSERSFNDPPMTVPVSSAPVFKHVVQHESRLYAVRSPDQPWSPPSVSSKPLPFSNGASRPKLPPLSEIFGKDYQSVRSPGGLR</sequence>
<dbReference type="InterPro" id="IPR050675">
    <property type="entry name" value="OAF3"/>
</dbReference>
<evidence type="ECO:0000259" key="6">
    <source>
        <dbReference type="PROSITE" id="PS50048"/>
    </source>
</evidence>
<evidence type="ECO:0000313" key="8">
    <source>
        <dbReference type="Proteomes" id="UP001145021"/>
    </source>
</evidence>
<organism evidence="7 8">
    <name type="scientific">Coemansia asiatica</name>
    <dbReference type="NCBI Taxonomy" id="1052880"/>
    <lineage>
        <taxon>Eukaryota</taxon>
        <taxon>Fungi</taxon>
        <taxon>Fungi incertae sedis</taxon>
        <taxon>Zoopagomycota</taxon>
        <taxon>Kickxellomycotina</taxon>
        <taxon>Kickxellomycetes</taxon>
        <taxon>Kickxellales</taxon>
        <taxon>Kickxellaceae</taxon>
        <taxon>Coemansia</taxon>
    </lineage>
</organism>
<evidence type="ECO:0000256" key="5">
    <source>
        <dbReference type="SAM" id="MobiDB-lite"/>
    </source>
</evidence>
<feature type="domain" description="Zn(2)-C6 fungal-type" evidence="6">
    <location>
        <begin position="63"/>
        <end position="93"/>
    </location>
</feature>
<keyword evidence="4" id="KW-0539">Nucleus</keyword>
<evidence type="ECO:0000256" key="1">
    <source>
        <dbReference type="ARBA" id="ARBA00023015"/>
    </source>
</evidence>
<feature type="compositionally biased region" description="Pro residues" evidence="5">
    <location>
        <begin position="201"/>
        <end position="211"/>
    </location>
</feature>
<dbReference type="InterPro" id="IPR001138">
    <property type="entry name" value="Zn2Cys6_DnaBD"/>
</dbReference>
<evidence type="ECO:0000256" key="2">
    <source>
        <dbReference type="ARBA" id="ARBA00023125"/>
    </source>
</evidence>
<name>A0A9W8CIB0_9FUNG</name>
<dbReference type="PANTHER" id="PTHR31069">
    <property type="entry name" value="OLEATE-ACTIVATED TRANSCRIPTION FACTOR 1-RELATED"/>
    <property type="match status" value="1"/>
</dbReference>
<feature type="compositionally biased region" description="Low complexity" evidence="5">
    <location>
        <begin position="7"/>
        <end position="32"/>
    </location>
</feature>
<dbReference type="SMART" id="SM00066">
    <property type="entry name" value="GAL4"/>
    <property type="match status" value="1"/>
</dbReference>
<dbReference type="SUPFAM" id="SSF57701">
    <property type="entry name" value="Zn2/Cys6 DNA-binding domain"/>
    <property type="match status" value="1"/>
</dbReference>
<dbReference type="GO" id="GO:0008270">
    <property type="term" value="F:zinc ion binding"/>
    <property type="evidence" value="ECO:0007669"/>
    <property type="project" value="InterPro"/>
</dbReference>
<dbReference type="GO" id="GO:0003677">
    <property type="term" value="F:DNA binding"/>
    <property type="evidence" value="ECO:0007669"/>
    <property type="project" value="UniProtKB-KW"/>
</dbReference>
<reference evidence="7" key="1">
    <citation type="submission" date="2022-07" db="EMBL/GenBank/DDBJ databases">
        <title>Phylogenomic reconstructions and comparative analyses of Kickxellomycotina fungi.</title>
        <authorList>
            <person name="Reynolds N.K."/>
            <person name="Stajich J.E."/>
            <person name="Barry K."/>
            <person name="Grigoriev I.V."/>
            <person name="Crous P."/>
            <person name="Smith M.E."/>
        </authorList>
    </citation>
    <scope>NUCLEOTIDE SEQUENCE</scope>
    <source>
        <strain evidence="7">NBRC 105413</strain>
    </source>
</reference>
<feature type="region of interest" description="Disordered" evidence="5">
    <location>
        <begin position="456"/>
        <end position="504"/>
    </location>
</feature>
<keyword evidence="3" id="KW-0804">Transcription</keyword>
<dbReference type="Gene3D" id="4.10.240.10">
    <property type="entry name" value="Zn(2)-C6 fungal-type DNA-binding domain"/>
    <property type="match status" value="1"/>
</dbReference>
<proteinExistence type="predicted"/>
<feature type="compositionally biased region" description="Low complexity" evidence="5">
    <location>
        <begin position="341"/>
        <end position="350"/>
    </location>
</feature>
<dbReference type="Pfam" id="PF00172">
    <property type="entry name" value="Zn_clus"/>
    <property type="match status" value="1"/>
</dbReference>
<dbReference type="Proteomes" id="UP001145021">
    <property type="component" value="Unassembled WGS sequence"/>
</dbReference>
<dbReference type="PROSITE" id="PS50048">
    <property type="entry name" value="ZN2_CY6_FUNGAL_2"/>
    <property type="match status" value="1"/>
</dbReference>
<evidence type="ECO:0000256" key="4">
    <source>
        <dbReference type="ARBA" id="ARBA00023242"/>
    </source>
</evidence>
<accession>A0A9W8CIB0</accession>
<dbReference type="PROSITE" id="PS00463">
    <property type="entry name" value="ZN2_CY6_FUNGAL_1"/>
    <property type="match status" value="1"/>
</dbReference>
<evidence type="ECO:0000256" key="3">
    <source>
        <dbReference type="ARBA" id="ARBA00023163"/>
    </source>
</evidence>
<feature type="region of interest" description="Disordered" evidence="5">
    <location>
        <begin position="391"/>
        <end position="426"/>
    </location>
</feature>